<sequence length="119" mass="13135">MPSVDVDTMVGRLTNYTHFSGINHHRLHRPRRRRRQSGGKVPELNLIDVVLVDALVEIERVAERVVPELRGVAAASELGDQLLFDLRQVLGSGLEPNAGRFDGLLVGFQVLARVCAEAT</sequence>
<reference evidence="1" key="1">
    <citation type="journal article" date="2007" name="PLoS ONE">
        <title>The first genome sequence of an elite grapevine cultivar (Pinot noir Vitis vinifera L.): coping with a highly heterozygous genome.</title>
        <authorList>
            <person name="Velasco R."/>
            <person name="Zharkikh A."/>
            <person name="Troggio M."/>
            <person name="Cartwright D.A."/>
            <person name="Cestaro A."/>
            <person name="Pruss D."/>
            <person name="Pindo M."/>
            <person name="FitzGerald L.M."/>
            <person name="Vezzulli S."/>
            <person name="Reid J."/>
            <person name="Malacarne G."/>
            <person name="Iliev D."/>
            <person name="Coppola G."/>
            <person name="Wardell B."/>
            <person name="Micheletti D."/>
            <person name="Macalma T."/>
            <person name="Facci M."/>
            <person name="Mitchell J.T."/>
            <person name="Perazzolli M."/>
            <person name="Eldredge G."/>
            <person name="Gatto P."/>
            <person name="Oyzerski R."/>
            <person name="Moretto M."/>
            <person name="Gutin N."/>
            <person name="Stefanini M."/>
            <person name="Chen Y."/>
            <person name="Segala C."/>
            <person name="Davenport C."/>
            <person name="Dematte L."/>
            <person name="Mraz A."/>
            <person name="Battilana J."/>
            <person name="Stormo K."/>
            <person name="Costa F."/>
            <person name="Tao Q."/>
            <person name="Si-Ammour A."/>
            <person name="Harkins T."/>
            <person name="Lackey A."/>
            <person name="Perbost C."/>
            <person name="Taillon B."/>
            <person name="Stella A."/>
            <person name="Solovyev V."/>
            <person name="Fawcett J.A."/>
            <person name="Sterck L."/>
            <person name="Vandepoele K."/>
            <person name="Grando S.M."/>
            <person name="Toppo S."/>
            <person name="Moser C."/>
            <person name="Lanchbury J."/>
            <person name="Bogden R."/>
            <person name="Skolnick M."/>
            <person name="Sgaramella V."/>
            <person name="Bhatnagar S.K."/>
            <person name="Fontana P."/>
            <person name="Gutin A."/>
            <person name="Van de Peer Y."/>
            <person name="Salamini F."/>
            <person name="Viola R."/>
        </authorList>
    </citation>
    <scope>NUCLEOTIDE SEQUENCE</scope>
</reference>
<evidence type="ECO:0000313" key="1">
    <source>
        <dbReference type="EMBL" id="CAN66476.1"/>
    </source>
</evidence>
<proteinExistence type="predicted"/>
<accession>A5C8B7</accession>
<protein>
    <submittedName>
        <fullName evidence="1">Uncharacterized protein</fullName>
    </submittedName>
</protein>
<name>A5C8B7_VITVI</name>
<organism evidence="1">
    <name type="scientific">Vitis vinifera</name>
    <name type="common">Grape</name>
    <dbReference type="NCBI Taxonomy" id="29760"/>
    <lineage>
        <taxon>Eukaryota</taxon>
        <taxon>Viridiplantae</taxon>
        <taxon>Streptophyta</taxon>
        <taxon>Embryophyta</taxon>
        <taxon>Tracheophyta</taxon>
        <taxon>Spermatophyta</taxon>
        <taxon>Magnoliopsida</taxon>
        <taxon>eudicotyledons</taxon>
        <taxon>Gunneridae</taxon>
        <taxon>Pentapetalae</taxon>
        <taxon>rosids</taxon>
        <taxon>Vitales</taxon>
        <taxon>Vitaceae</taxon>
        <taxon>Viteae</taxon>
        <taxon>Vitis</taxon>
    </lineage>
</organism>
<dbReference type="AlphaFoldDB" id="A5C8B7"/>
<gene>
    <name evidence="1" type="ORF">VITISV_016333</name>
</gene>
<dbReference type="EMBL" id="AM485840">
    <property type="protein sequence ID" value="CAN66476.1"/>
    <property type="molecule type" value="Genomic_DNA"/>
</dbReference>